<evidence type="ECO:0000313" key="1">
    <source>
        <dbReference type="EMBL" id="QIG72728.1"/>
    </source>
</evidence>
<gene>
    <name evidence="1" type="ORF">EVB97_170</name>
</gene>
<accession>A0A7S5UYV0</accession>
<protein>
    <submittedName>
        <fullName evidence="1">Uncharacterized protein</fullName>
    </submittedName>
</protein>
<name>A0A7S5UYV0_9CAUD</name>
<dbReference type="EMBL" id="MN988525">
    <property type="protein sequence ID" value="QIG72728.1"/>
    <property type="molecule type" value="Genomic_DNA"/>
</dbReference>
<dbReference type="Proteomes" id="UP000655883">
    <property type="component" value="Segment"/>
</dbReference>
<proteinExistence type="predicted"/>
<organism evidence="1 2">
    <name type="scientific">Rhizobium phage RHph_Y65</name>
    <dbReference type="NCBI Taxonomy" id="2509785"/>
    <lineage>
        <taxon>Viruses</taxon>
        <taxon>Duplodnaviria</taxon>
        <taxon>Heunggongvirae</taxon>
        <taxon>Uroviricota</taxon>
        <taxon>Caudoviricetes</taxon>
        <taxon>Kleczkowskaviridae</taxon>
        <taxon>Cuauhnahuacvirus</taxon>
        <taxon>Cuauhnahuacvirus Y65</taxon>
    </lineage>
</organism>
<keyword evidence="2" id="KW-1185">Reference proteome</keyword>
<evidence type="ECO:0000313" key="2">
    <source>
        <dbReference type="Proteomes" id="UP000655883"/>
    </source>
</evidence>
<sequence length="43" mass="4783">MKLAALVLLSVGLGWYLMGSTQSDAINKCLQKFSESTCINQYR</sequence>
<reference evidence="1 2" key="1">
    <citation type="submission" date="2020-01" db="EMBL/GenBank/DDBJ databases">
        <title>Patterns of diversity and host range of bacteriophage communities associated with bean-nodulatin bacteria.</title>
        <authorList>
            <person name="Vann Cauwenberghe J."/>
            <person name="Santamaria R.I."/>
            <person name="Bustos P."/>
            <person name="Juarez S."/>
            <person name="Gonzalez V."/>
        </authorList>
    </citation>
    <scope>NUCLEOTIDE SEQUENCE [LARGE SCALE GENOMIC DNA]</scope>
    <source>
        <strain evidence="2">RHph</strain>
    </source>
</reference>